<dbReference type="EMBL" id="ML119650">
    <property type="protein sequence ID" value="RPA86291.1"/>
    <property type="molecule type" value="Genomic_DNA"/>
</dbReference>
<reference evidence="2 3" key="1">
    <citation type="journal article" date="2018" name="Nat. Ecol. Evol.">
        <title>Pezizomycetes genomes reveal the molecular basis of ectomycorrhizal truffle lifestyle.</title>
        <authorList>
            <person name="Murat C."/>
            <person name="Payen T."/>
            <person name="Noel B."/>
            <person name="Kuo A."/>
            <person name="Morin E."/>
            <person name="Chen J."/>
            <person name="Kohler A."/>
            <person name="Krizsan K."/>
            <person name="Balestrini R."/>
            <person name="Da Silva C."/>
            <person name="Montanini B."/>
            <person name="Hainaut M."/>
            <person name="Levati E."/>
            <person name="Barry K.W."/>
            <person name="Belfiori B."/>
            <person name="Cichocki N."/>
            <person name="Clum A."/>
            <person name="Dockter R.B."/>
            <person name="Fauchery L."/>
            <person name="Guy J."/>
            <person name="Iotti M."/>
            <person name="Le Tacon F."/>
            <person name="Lindquist E.A."/>
            <person name="Lipzen A."/>
            <person name="Malagnac F."/>
            <person name="Mello A."/>
            <person name="Molinier V."/>
            <person name="Miyauchi S."/>
            <person name="Poulain J."/>
            <person name="Riccioni C."/>
            <person name="Rubini A."/>
            <person name="Sitrit Y."/>
            <person name="Splivallo R."/>
            <person name="Traeger S."/>
            <person name="Wang M."/>
            <person name="Zifcakova L."/>
            <person name="Wipf D."/>
            <person name="Zambonelli A."/>
            <person name="Paolocci F."/>
            <person name="Nowrousian M."/>
            <person name="Ottonello S."/>
            <person name="Baldrian P."/>
            <person name="Spatafora J.W."/>
            <person name="Henrissat B."/>
            <person name="Nagy L.G."/>
            <person name="Aury J.M."/>
            <person name="Wincker P."/>
            <person name="Grigoriev I.V."/>
            <person name="Bonfante P."/>
            <person name="Martin F.M."/>
        </authorList>
    </citation>
    <scope>NUCLEOTIDE SEQUENCE [LARGE SCALE GENOMIC DNA]</scope>
    <source>
        <strain evidence="2 3">RN42</strain>
    </source>
</reference>
<dbReference type="AlphaFoldDB" id="A0A3N4IPX5"/>
<feature type="compositionally biased region" description="Gly residues" evidence="1">
    <location>
        <begin position="575"/>
        <end position="590"/>
    </location>
</feature>
<feature type="compositionally biased region" description="Acidic residues" evidence="1">
    <location>
        <begin position="49"/>
        <end position="62"/>
    </location>
</feature>
<gene>
    <name evidence="2" type="ORF">BJ508DRAFT_321955</name>
</gene>
<dbReference type="Proteomes" id="UP000275078">
    <property type="component" value="Unassembled WGS sequence"/>
</dbReference>
<evidence type="ECO:0000256" key="1">
    <source>
        <dbReference type="SAM" id="MobiDB-lite"/>
    </source>
</evidence>
<organism evidence="2 3">
    <name type="scientific">Ascobolus immersus RN42</name>
    <dbReference type="NCBI Taxonomy" id="1160509"/>
    <lineage>
        <taxon>Eukaryota</taxon>
        <taxon>Fungi</taxon>
        <taxon>Dikarya</taxon>
        <taxon>Ascomycota</taxon>
        <taxon>Pezizomycotina</taxon>
        <taxon>Pezizomycetes</taxon>
        <taxon>Pezizales</taxon>
        <taxon>Ascobolaceae</taxon>
        <taxon>Ascobolus</taxon>
    </lineage>
</organism>
<feature type="compositionally biased region" description="Low complexity" evidence="1">
    <location>
        <begin position="541"/>
        <end position="571"/>
    </location>
</feature>
<feature type="region of interest" description="Disordered" evidence="1">
    <location>
        <begin position="541"/>
        <end position="590"/>
    </location>
</feature>
<protein>
    <submittedName>
        <fullName evidence="2">Uncharacterized protein</fullName>
    </submittedName>
</protein>
<feature type="compositionally biased region" description="Basic and acidic residues" evidence="1">
    <location>
        <begin position="24"/>
        <end position="36"/>
    </location>
</feature>
<name>A0A3N4IPX5_ASCIM</name>
<evidence type="ECO:0000313" key="2">
    <source>
        <dbReference type="EMBL" id="RPA86291.1"/>
    </source>
</evidence>
<feature type="compositionally biased region" description="Polar residues" evidence="1">
    <location>
        <begin position="195"/>
        <end position="212"/>
    </location>
</feature>
<sequence length="590" mass="64868">MYEFAEEPLSEVLSTQAQGSIDPRLLESDNSQRQESQHLAQGCSVAFNSDDEDEEEDDDDDDVPHRPTVGRKRLPTLSVALDLGKIDSITKGRSALAAMNLPPQRKWTRVKQFQAHLAKIIAAHKKPHDLWFIPHFHEEGYFIVDHEDYDGTAMDISSMDFKFACIGAPATAATVKKRPATSNSQETTPKKARTRASTAQQTMETHNSAMTDEQTMETYNSAMAEEHVTQLEPHQDINLMTAESHGSHVPASLKKTIMMATPVVQTFLQNPTKDSLSSLATLPDFITSVSAALNTHLAAKPIQIDRSEISTLVNEVVTEKWNDLSTELVKRAEARAEVIVNKNWAQVIQELNAKKHEMNELIRSARPSNQRIEEILEDTPPRRFVFSAQSATPQAGTKLFAAPTTPAVKTTVAPVVPTVPTTDITVNSGPVSLTSFPTRSQEKDLDRACIYLRETTGCDYRTQGVTRIRVYPTTNPGDAPSRGEALAPDLIQKAVQDSKSYVPGSGAYANLEFTSNHPGQLLVNPGSAGGFPSYANNNNYDSYPNYNNNQDGQFYGNNQSGFYGNNNNSNRGRGRGQGQGRGGGGRNFLF</sequence>
<evidence type="ECO:0000313" key="3">
    <source>
        <dbReference type="Proteomes" id="UP000275078"/>
    </source>
</evidence>
<proteinExistence type="predicted"/>
<feature type="region of interest" description="Disordered" evidence="1">
    <location>
        <begin position="174"/>
        <end position="212"/>
    </location>
</feature>
<accession>A0A3N4IPX5</accession>
<keyword evidence="3" id="KW-1185">Reference proteome</keyword>
<feature type="region of interest" description="Disordered" evidence="1">
    <location>
        <begin position="1"/>
        <end position="71"/>
    </location>
</feature>